<proteinExistence type="inferred from homology"/>
<dbReference type="Pfam" id="PF01497">
    <property type="entry name" value="Peripla_BP_2"/>
    <property type="match status" value="1"/>
</dbReference>
<gene>
    <name evidence="8" type="ORF">ACFO8M_06685</name>
</gene>
<evidence type="ECO:0000256" key="2">
    <source>
        <dbReference type="ARBA" id="ARBA00008814"/>
    </source>
</evidence>
<dbReference type="PROSITE" id="PS51257">
    <property type="entry name" value="PROKAR_LIPOPROTEIN"/>
    <property type="match status" value="1"/>
</dbReference>
<comment type="similarity">
    <text evidence="2">Belongs to the bacterial solute-binding protein 8 family.</text>
</comment>
<comment type="caution">
    <text evidence="8">The sequence shown here is derived from an EMBL/GenBank/DDBJ whole genome shotgun (WGS) entry which is preliminary data.</text>
</comment>
<organism evidence="8 9">
    <name type="scientific">Glycomyces rhizosphaerae</name>
    <dbReference type="NCBI Taxonomy" id="2054422"/>
    <lineage>
        <taxon>Bacteria</taxon>
        <taxon>Bacillati</taxon>
        <taxon>Actinomycetota</taxon>
        <taxon>Actinomycetes</taxon>
        <taxon>Glycomycetales</taxon>
        <taxon>Glycomycetaceae</taxon>
        <taxon>Glycomyces</taxon>
    </lineage>
</organism>
<sequence>MRRRLLAFGAASACALALTACGTSDPAAERNEAEGETRTIEHAMGTSEIPAEPQRVVVLDTDKIDTALSLGVTPIGAARASETELPTYLGDLSGVTVVGTSAEPDLEAIEALKPDLILGSKFRQEAFYDELDAIAPTVFTELVGITWKENFLLDGDALGKGEEAKQLLTDLETRAADLGTALGDTLATEVSLVRFMPDQIRYYGPDSFSGIVLGDVGLARPELQMLADAEDKRFGEVSAEELDTVGGDVIFYCAYGSDGEAMLADYTGGELWQSIPAVQGGKAYQVDDEVWMTGIGVTAAGMILDDLEKYLQA</sequence>
<name>A0ABV7PVU2_9ACTN</name>
<dbReference type="InterPro" id="IPR002491">
    <property type="entry name" value="ABC_transptr_periplasmic_BD"/>
</dbReference>
<evidence type="ECO:0000313" key="9">
    <source>
        <dbReference type="Proteomes" id="UP001595712"/>
    </source>
</evidence>
<dbReference type="PROSITE" id="PS50983">
    <property type="entry name" value="FE_B12_PBP"/>
    <property type="match status" value="1"/>
</dbReference>
<dbReference type="InterPro" id="IPR051313">
    <property type="entry name" value="Bact_iron-sidero_bind"/>
</dbReference>
<reference evidence="9" key="1">
    <citation type="journal article" date="2019" name="Int. J. Syst. Evol. Microbiol.">
        <title>The Global Catalogue of Microorganisms (GCM) 10K type strain sequencing project: providing services to taxonomists for standard genome sequencing and annotation.</title>
        <authorList>
            <consortium name="The Broad Institute Genomics Platform"/>
            <consortium name="The Broad Institute Genome Sequencing Center for Infectious Disease"/>
            <person name="Wu L."/>
            <person name="Ma J."/>
        </authorList>
    </citation>
    <scope>NUCLEOTIDE SEQUENCE [LARGE SCALE GENOMIC DNA]</scope>
    <source>
        <strain evidence="9">CGMCC 4.7396</strain>
    </source>
</reference>
<dbReference type="PANTHER" id="PTHR30532">
    <property type="entry name" value="IRON III DICITRATE-BINDING PERIPLASMIC PROTEIN"/>
    <property type="match status" value="1"/>
</dbReference>
<dbReference type="Gene3D" id="3.40.50.1980">
    <property type="entry name" value="Nitrogenase molybdenum iron protein domain"/>
    <property type="match status" value="2"/>
</dbReference>
<evidence type="ECO:0000256" key="3">
    <source>
        <dbReference type="ARBA" id="ARBA00022448"/>
    </source>
</evidence>
<dbReference type="CDD" id="cd01146">
    <property type="entry name" value="FhuD"/>
    <property type="match status" value="1"/>
</dbReference>
<protein>
    <submittedName>
        <fullName evidence="8">ABC transporter substrate-binding protein</fullName>
    </submittedName>
</protein>
<evidence type="ECO:0000259" key="7">
    <source>
        <dbReference type="PROSITE" id="PS50983"/>
    </source>
</evidence>
<evidence type="ECO:0000313" key="8">
    <source>
        <dbReference type="EMBL" id="MFC3492166.1"/>
    </source>
</evidence>
<feature type="region of interest" description="Disordered" evidence="5">
    <location>
        <begin position="25"/>
        <end position="47"/>
    </location>
</feature>
<keyword evidence="3" id="KW-0813">Transport</keyword>
<feature type="signal peptide" evidence="6">
    <location>
        <begin position="1"/>
        <end position="20"/>
    </location>
</feature>
<evidence type="ECO:0000256" key="1">
    <source>
        <dbReference type="ARBA" id="ARBA00004196"/>
    </source>
</evidence>
<feature type="chain" id="PRO_5045140986" evidence="6">
    <location>
        <begin position="21"/>
        <end position="313"/>
    </location>
</feature>
<evidence type="ECO:0000256" key="6">
    <source>
        <dbReference type="SAM" id="SignalP"/>
    </source>
</evidence>
<dbReference type="SUPFAM" id="SSF53807">
    <property type="entry name" value="Helical backbone' metal receptor"/>
    <property type="match status" value="1"/>
</dbReference>
<accession>A0ABV7PVU2</accession>
<keyword evidence="4 6" id="KW-0732">Signal</keyword>
<dbReference type="RefSeq" id="WP_387972273.1">
    <property type="nucleotide sequence ID" value="NZ_JBHRWO010000006.1"/>
</dbReference>
<feature type="compositionally biased region" description="Basic and acidic residues" evidence="5">
    <location>
        <begin position="27"/>
        <end position="41"/>
    </location>
</feature>
<dbReference type="Proteomes" id="UP001595712">
    <property type="component" value="Unassembled WGS sequence"/>
</dbReference>
<feature type="domain" description="Fe/B12 periplasmic-binding" evidence="7">
    <location>
        <begin position="55"/>
        <end position="313"/>
    </location>
</feature>
<dbReference type="EMBL" id="JBHRWO010000006">
    <property type="protein sequence ID" value="MFC3492166.1"/>
    <property type="molecule type" value="Genomic_DNA"/>
</dbReference>
<evidence type="ECO:0000256" key="4">
    <source>
        <dbReference type="ARBA" id="ARBA00022729"/>
    </source>
</evidence>
<comment type="subcellular location">
    <subcellularLocation>
        <location evidence="1">Cell envelope</location>
    </subcellularLocation>
</comment>
<keyword evidence="9" id="KW-1185">Reference proteome</keyword>
<dbReference type="PANTHER" id="PTHR30532:SF25">
    <property type="entry name" value="IRON(III) DICITRATE-BINDING PERIPLASMIC PROTEIN"/>
    <property type="match status" value="1"/>
</dbReference>
<evidence type="ECO:0000256" key="5">
    <source>
        <dbReference type="SAM" id="MobiDB-lite"/>
    </source>
</evidence>